<evidence type="ECO:0000256" key="2">
    <source>
        <dbReference type="ARBA" id="ARBA00022448"/>
    </source>
</evidence>
<evidence type="ECO:0000256" key="3">
    <source>
        <dbReference type="ARBA" id="ARBA00022692"/>
    </source>
</evidence>
<feature type="transmembrane region" description="Helical" evidence="6">
    <location>
        <begin position="578"/>
        <end position="602"/>
    </location>
</feature>
<feature type="transmembrane region" description="Helical" evidence="6">
    <location>
        <begin position="362"/>
        <end position="387"/>
    </location>
</feature>
<gene>
    <name evidence="7" type="ORF">SAMN04488528_105716</name>
</gene>
<protein>
    <submittedName>
        <fullName evidence="7">Putative oligopeptide transporter, OPT family</fullName>
    </submittedName>
</protein>
<proteinExistence type="predicted"/>
<dbReference type="GO" id="GO:0016020">
    <property type="term" value="C:membrane"/>
    <property type="evidence" value="ECO:0007669"/>
    <property type="project" value="UniProtKB-SubCell"/>
</dbReference>
<evidence type="ECO:0000256" key="5">
    <source>
        <dbReference type="ARBA" id="ARBA00023136"/>
    </source>
</evidence>
<keyword evidence="5 6" id="KW-0472">Membrane</keyword>
<feature type="transmembrane region" description="Helical" evidence="6">
    <location>
        <begin position="288"/>
        <end position="310"/>
    </location>
</feature>
<dbReference type="NCBIfam" id="TIGR00728">
    <property type="entry name" value="OPT_sfam"/>
    <property type="match status" value="1"/>
</dbReference>
<dbReference type="InterPro" id="IPR045035">
    <property type="entry name" value="YSL-like"/>
</dbReference>
<feature type="transmembrane region" description="Helical" evidence="6">
    <location>
        <begin position="94"/>
        <end position="115"/>
    </location>
</feature>
<organism evidence="7 8">
    <name type="scientific">Clostridium frigidicarnis</name>
    <dbReference type="NCBI Taxonomy" id="84698"/>
    <lineage>
        <taxon>Bacteria</taxon>
        <taxon>Bacillati</taxon>
        <taxon>Bacillota</taxon>
        <taxon>Clostridia</taxon>
        <taxon>Eubacteriales</taxon>
        <taxon>Clostridiaceae</taxon>
        <taxon>Clostridium</taxon>
    </lineage>
</organism>
<dbReference type="NCBIfam" id="TIGR00733">
    <property type="entry name" value="OPT family oligopeptide transporter"/>
    <property type="match status" value="1"/>
</dbReference>
<feature type="transmembrane region" description="Helical" evidence="6">
    <location>
        <begin position="121"/>
        <end position="141"/>
    </location>
</feature>
<keyword evidence="4 6" id="KW-1133">Transmembrane helix</keyword>
<dbReference type="InterPro" id="IPR004814">
    <property type="entry name" value="Oligopep_transpt"/>
</dbReference>
<accession>A0A1I1B1F3</accession>
<dbReference type="GO" id="GO:0035673">
    <property type="term" value="F:oligopeptide transmembrane transporter activity"/>
    <property type="evidence" value="ECO:0007669"/>
    <property type="project" value="InterPro"/>
</dbReference>
<dbReference type="PANTHER" id="PTHR31645">
    <property type="entry name" value="OLIGOPEPTIDE TRANSPORTER YGL114W-RELATED"/>
    <property type="match status" value="1"/>
</dbReference>
<evidence type="ECO:0000256" key="4">
    <source>
        <dbReference type="ARBA" id="ARBA00022989"/>
    </source>
</evidence>
<feature type="transmembrane region" description="Helical" evidence="6">
    <location>
        <begin position="393"/>
        <end position="410"/>
    </location>
</feature>
<dbReference type="STRING" id="84698.SAMN04488528_105716"/>
<feature type="transmembrane region" description="Helical" evidence="6">
    <location>
        <begin position="538"/>
        <end position="558"/>
    </location>
</feature>
<dbReference type="PANTHER" id="PTHR31645:SF0">
    <property type="entry name" value="OLIGOPEPTIDE TRANSPORTER YGL114W-RELATED"/>
    <property type="match status" value="1"/>
</dbReference>
<evidence type="ECO:0000256" key="6">
    <source>
        <dbReference type="SAM" id="Phobius"/>
    </source>
</evidence>
<feature type="transmembrane region" description="Helical" evidence="6">
    <location>
        <begin position="422"/>
        <end position="440"/>
    </location>
</feature>
<feature type="transmembrane region" description="Helical" evidence="6">
    <location>
        <begin position="37"/>
        <end position="56"/>
    </location>
</feature>
<feature type="transmembrane region" description="Helical" evidence="6">
    <location>
        <begin position="219"/>
        <end position="239"/>
    </location>
</feature>
<reference evidence="7 8" key="1">
    <citation type="submission" date="2016-10" db="EMBL/GenBank/DDBJ databases">
        <authorList>
            <person name="de Groot N.N."/>
        </authorList>
    </citation>
    <scope>NUCLEOTIDE SEQUENCE [LARGE SCALE GENOMIC DNA]</scope>
    <source>
        <strain evidence="7 8">DSM 12271</strain>
    </source>
</reference>
<keyword evidence="2" id="KW-0813">Transport</keyword>
<sequence>MDVESKKLSRDAYGNCKGEDYIPFVPTSAVMPETTGYSIILGIIFACLFAAANTYLGLKIGLTISAGIPGAILATGILKGIFRRNNILEANMVASLAAMGESIAGGVIFILPAIILWKLDLSIWTVVIITIIGGMMGIFFVTPLRRFLIVEEHGTLVYPESMAAAEVLVTGSEGGRGFKTVLTGLGVGSGYKLFSGGFALWGEQATYIFKSYQGTMMGFDTLASLLGVGFIVGTEASLLMFGGSVIAWFALIPLIKFLGSGLISPVFPSAKLIADMSSMEIWSNYIKYIGAGAVAMGGFISLAKSIPTIISSFKKAMSGMGKGEGVSEVKRMDIEAPITWVIGATALGFALTWLMPTIRAGFIGGLLAVIFSFFFAVVSARMVGIIGASNNPVSGMTIATLLFVTTILKLTGNIGTDGMVKAILIGGIVCVAIAVAGGTAQSLKTTFVIGGTPKKVQMGMFIAIAISAVFVALVISMLDKAYGIGSQAVPAPQATLMSMIVDGIMTAKLPWTLVIIGAAIAVFCELAKIPILPVALGIYLPITLNAGILAGGIIRVLVEKKFKKEEDRKKESLEKGILIASGLVAGDALMGIVIAIFATIGIDIGFGKNILSGITQSNLFAFIMFMVLAVWIYKVACKKDTAVKVN</sequence>
<comment type="subcellular location">
    <subcellularLocation>
        <location evidence="1">Membrane</location>
        <topology evidence="1">Multi-pass membrane protein</topology>
    </subcellularLocation>
</comment>
<feature type="transmembrane region" description="Helical" evidence="6">
    <location>
        <begin position="245"/>
        <end position="267"/>
    </location>
</feature>
<dbReference type="AlphaFoldDB" id="A0A1I1B1F3"/>
<evidence type="ECO:0000313" key="7">
    <source>
        <dbReference type="EMBL" id="SFB44169.1"/>
    </source>
</evidence>
<keyword evidence="3 6" id="KW-0812">Transmembrane</keyword>
<evidence type="ECO:0000313" key="8">
    <source>
        <dbReference type="Proteomes" id="UP000198619"/>
    </source>
</evidence>
<dbReference type="InterPro" id="IPR004813">
    <property type="entry name" value="OPT"/>
</dbReference>
<dbReference type="RefSeq" id="WP_090043132.1">
    <property type="nucleotide sequence ID" value="NZ_FOKI01000057.1"/>
</dbReference>
<dbReference type="OrthoDB" id="9809340at2"/>
<keyword evidence="8" id="KW-1185">Reference proteome</keyword>
<dbReference type="Pfam" id="PF03169">
    <property type="entry name" value="OPT"/>
    <property type="match status" value="1"/>
</dbReference>
<feature type="transmembrane region" description="Helical" evidence="6">
    <location>
        <begin position="509"/>
        <end position="532"/>
    </location>
</feature>
<name>A0A1I1B1F3_9CLOT</name>
<feature type="transmembrane region" description="Helical" evidence="6">
    <location>
        <begin position="460"/>
        <end position="478"/>
    </location>
</feature>
<dbReference type="EMBL" id="FOKI01000057">
    <property type="protein sequence ID" value="SFB44169.1"/>
    <property type="molecule type" value="Genomic_DNA"/>
</dbReference>
<feature type="transmembrane region" description="Helical" evidence="6">
    <location>
        <begin position="337"/>
        <end position="355"/>
    </location>
</feature>
<evidence type="ECO:0000256" key="1">
    <source>
        <dbReference type="ARBA" id="ARBA00004141"/>
    </source>
</evidence>
<feature type="transmembrane region" description="Helical" evidence="6">
    <location>
        <begin position="614"/>
        <end position="633"/>
    </location>
</feature>
<dbReference type="Proteomes" id="UP000198619">
    <property type="component" value="Unassembled WGS sequence"/>
</dbReference>
<feature type="transmembrane region" description="Helical" evidence="6">
    <location>
        <begin position="62"/>
        <end position="82"/>
    </location>
</feature>